<accession>A0A2S6HMY0</accession>
<evidence type="ECO:0000256" key="2">
    <source>
        <dbReference type="ARBA" id="ARBA00023125"/>
    </source>
</evidence>
<dbReference type="RefSeq" id="WP_104438889.1">
    <property type="nucleotide sequence ID" value="NZ_PTJA01000013.1"/>
</dbReference>
<dbReference type="PROSITE" id="PS50042">
    <property type="entry name" value="CNMP_BINDING_3"/>
    <property type="match status" value="1"/>
</dbReference>
<protein>
    <submittedName>
        <fullName evidence="5">CRP-like cAMP-binding protein</fullName>
    </submittedName>
</protein>
<proteinExistence type="predicted"/>
<evidence type="ECO:0000313" key="5">
    <source>
        <dbReference type="EMBL" id="PPK78823.1"/>
    </source>
</evidence>
<dbReference type="EMBL" id="PTJA01000013">
    <property type="protein sequence ID" value="PPK78823.1"/>
    <property type="molecule type" value="Genomic_DNA"/>
</dbReference>
<dbReference type="Gene3D" id="2.60.120.10">
    <property type="entry name" value="Jelly Rolls"/>
    <property type="match status" value="1"/>
</dbReference>
<dbReference type="InterPro" id="IPR018490">
    <property type="entry name" value="cNMP-bd_dom_sf"/>
</dbReference>
<evidence type="ECO:0000313" key="6">
    <source>
        <dbReference type="Proteomes" id="UP000237749"/>
    </source>
</evidence>
<dbReference type="InterPro" id="IPR012318">
    <property type="entry name" value="HTH_CRP"/>
</dbReference>
<dbReference type="InterPro" id="IPR014710">
    <property type="entry name" value="RmlC-like_jellyroll"/>
</dbReference>
<reference evidence="5 6" key="1">
    <citation type="submission" date="2018-02" db="EMBL/GenBank/DDBJ databases">
        <title>Genomic Encyclopedia of Archaeal and Bacterial Type Strains, Phase II (KMG-II): from individual species to whole genera.</title>
        <authorList>
            <person name="Goeker M."/>
        </authorList>
    </citation>
    <scope>NUCLEOTIDE SEQUENCE [LARGE SCALE GENOMIC DNA]</scope>
    <source>
        <strain evidence="5 6">DSM 3808</strain>
    </source>
</reference>
<dbReference type="GO" id="GO:0003677">
    <property type="term" value="F:DNA binding"/>
    <property type="evidence" value="ECO:0007669"/>
    <property type="project" value="UniProtKB-KW"/>
</dbReference>
<dbReference type="SUPFAM" id="SSF51206">
    <property type="entry name" value="cAMP-binding domain-like"/>
    <property type="match status" value="1"/>
</dbReference>
<name>A0A2S6HMY0_9FIRM</name>
<dbReference type="SMART" id="SM00100">
    <property type="entry name" value="cNMP"/>
    <property type="match status" value="1"/>
</dbReference>
<feature type="domain" description="Cyclic nucleotide-binding" evidence="4">
    <location>
        <begin position="13"/>
        <end position="103"/>
    </location>
</feature>
<keyword evidence="1" id="KW-0805">Transcription regulation</keyword>
<dbReference type="InterPro" id="IPR000595">
    <property type="entry name" value="cNMP-bd_dom"/>
</dbReference>
<comment type="caution">
    <text evidence="5">The sequence shown here is derived from an EMBL/GenBank/DDBJ whole genome shotgun (WGS) entry which is preliminary data.</text>
</comment>
<evidence type="ECO:0000256" key="1">
    <source>
        <dbReference type="ARBA" id="ARBA00023015"/>
    </source>
</evidence>
<dbReference type="Pfam" id="PF00027">
    <property type="entry name" value="cNMP_binding"/>
    <property type="match status" value="1"/>
</dbReference>
<sequence length="207" mass="24279">MKQFITCEIPNHLLKMGQEKRFPKGSNIFKVGESFSRCYYICSGAVKIYIDHENGRRSILDFAGREDWLGELSIFCNEDFTKENKVVDDICCLEFDLEVIRDMCKKDAEVSFYFASYISSKLMTRSSRLSEYLNYSLEKRLASFILTHHKGGLYGISHTDVSEYMNVSYRHILFVMKKFCDEGIMKKEKGYFIADYKRLQEIAERSE</sequence>
<dbReference type="OrthoDB" id="680421at2"/>
<keyword evidence="3" id="KW-0804">Transcription</keyword>
<gene>
    <name evidence="5" type="ORF">BXY41_113155</name>
</gene>
<keyword evidence="2" id="KW-0238">DNA-binding</keyword>
<evidence type="ECO:0000256" key="3">
    <source>
        <dbReference type="ARBA" id="ARBA00023163"/>
    </source>
</evidence>
<evidence type="ECO:0000259" key="4">
    <source>
        <dbReference type="PROSITE" id="PS50042"/>
    </source>
</evidence>
<dbReference type="Proteomes" id="UP000237749">
    <property type="component" value="Unassembled WGS sequence"/>
</dbReference>
<keyword evidence="6" id="KW-1185">Reference proteome</keyword>
<dbReference type="CDD" id="cd00038">
    <property type="entry name" value="CAP_ED"/>
    <property type="match status" value="1"/>
</dbReference>
<organism evidence="5 6">
    <name type="scientific">Lacrimispora xylanisolvens</name>
    <dbReference type="NCBI Taxonomy" id="384636"/>
    <lineage>
        <taxon>Bacteria</taxon>
        <taxon>Bacillati</taxon>
        <taxon>Bacillota</taxon>
        <taxon>Clostridia</taxon>
        <taxon>Lachnospirales</taxon>
        <taxon>Lachnospiraceae</taxon>
        <taxon>Lacrimispora</taxon>
    </lineage>
</organism>
<dbReference type="GO" id="GO:0006355">
    <property type="term" value="P:regulation of DNA-templated transcription"/>
    <property type="evidence" value="ECO:0007669"/>
    <property type="project" value="InterPro"/>
</dbReference>
<dbReference type="AlphaFoldDB" id="A0A2S6HMY0"/>
<dbReference type="Pfam" id="PF13545">
    <property type="entry name" value="HTH_Crp_2"/>
    <property type="match status" value="1"/>
</dbReference>